<evidence type="ECO:0000256" key="1">
    <source>
        <dbReference type="SAM" id="MobiDB-lite"/>
    </source>
</evidence>
<proteinExistence type="predicted"/>
<feature type="region of interest" description="Disordered" evidence="1">
    <location>
        <begin position="321"/>
        <end position="347"/>
    </location>
</feature>
<evidence type="ECO:0000313" key="4">
    <source>
        <dbReference type="Proteomes" id="UP000557392"/>
    </source>
</evidence>
<dbReference type="SUPFAM" id="SSF53850">
    <property type="entry name" value="Periplasmic binding protein-like II"/>
    <property type="match status" value="1"/>
</dbReference>
<dbReference type="Proteomes" id="UP000557392">
    <property type="component" value="Unassembled WGS sequence"/>
</dbReference>
<reference evidence="3 4" key="1">
    <citation type="submission" date="2020-08" db="EMBL/GenBank/DDBJ databases">
        <title>Genomic Encyclopedia of Type Strains, Phase IV (KMG-IV): sequencing the most valuable type-strain genomes for metagenomic binning, comparative biology and taxonomic classification.</title>
        <authorList>
            <person name="Goeker M."/>
        </authorList>
    </citation>
    <scope>NUCLEOTIDE SEQUENCE [LARGE SCALE GENOMIC DNA]</scope>
    <source>
        <strain evidence="3 4">DSM 101806</strain>
    </source>
</reference>
<name>A0A7W6JTG7_9SPHN</name>
<evidence type="ECO:0000313" key="3">
    <source>
        <dbReference type="EMBL" id="MBB4099258.1"/>
    </source>
</evidence>
<feature type="compositionally biased region" description="Polar residues" evidence="1">
    <location>
        <begin position="324"/>
        <end position="338"/>
    </location>
</feature>
<comment type="caution">
    <text evidence="3">The sequence shown here is derived from an EMBL/GenBank/DDBJ whole genome shotgun (WGS) entry which is preliminary data.</text>
</comment>
<dbReference type="Gene3D" id="3.40.190.10">
    <property type="entry name" value="Periplasmic binding protein-like II"/>
    <property type="match status" value="2"/>
</dbReference>
<evidence type="ECO:0008006" key="5">
    <source>
        <dbReference type="Google" id="ProtNLM"/>
    </source>
</evidence>
<dbReference type="PROSITE" id="PS51257">
    <property type="entry name" value="PROKAR_LIPOPROTEIN"/>
    <property type="match status" value="1"/>
</dbReference>
<feature type="signal peptide" evidence="2">
    <location>
        <begin position="1"/>
        <end position="25"/>
    </location>
</feature>
<protein>
    <recommendedName>
        <fullName evidence="5">PBP domain-containing protein</fullName>
    </recommendedName>
</protein>
<feature type="chain" id="PRO_5031513110" description="PBP domain-containing protein" evidence="2">
    <location>
        <begin position="26"/>
        <end position="651"/>
    </location>
</feature>
<accession>A0A7W6JTG7</accession>
<gene>
    <name evidence="3" type="ORF">GGR46_002822</name>
</gene>
<dbReference type="EMBL" id="JACIEH010000002">
    <property type="protein sequence ID" value="MBB4099258.1"/>
    <property type="molecule type" value="Genomic_DNA"/>
</dbReference>
<sequence>MQYSSKTLILAAIASGAIACASAQAQTTASNDGERALHGTGASSIQGALVQELNCNGGYSNLGVLGNGFIAIPEPTNLLISCATTDLWPGFLGRYLSSGSGNARNAWIAPGSLTSVPAFVINTINPNPFGTWNKVQFAFADSSVTDGDLTSYTSGAAQTNGGAPIMFPKFVLPIAIAYSPNYGRKTVGGVTTDYFFNLSNPQTILGTNAGGLRLSQSTLCGVFNGTIVNFNNAAFTADNGGTSLRDSADAAARWNADGVPVRLVGRLDRSGTTDIFTRALAAQCGTVASGNKYATNADTLPYNRTVTAAVRPVFDSVSIDTGLRTGSTAPEAGNTSPNDAGVPGSPNFSGATVVGAEYWSGSAIVTPATNAGKVSSQPSPTVSNGTGLFLVTLGDHNIASAIKFAPDYVSPSDNTVKLNGKIGYIGAAFIDGSPSAPGGLKAMALQNATTGLWHMPSAQNATTAFGTILPPQSTSDGTLNDASADTRQVRIPSYQGGTPGVKGNAKRTNPLAWYDVIYAGTGLQNPSAGYPITGTTQFLGYTCYATDASGSNGTAMVNFLNFNTDYVPTFDGTGTNRTGIFTRVAATFVSSGLLIRSNIGALPTPWKHAVRETFLKNSVEPSSVSGTLGGYNLFMGTPASANSTCSGKAGI</sequence>
<keyword evidence="2" id="KW-0732">Signal</keyword>
<dbReference type="RefSeq" id="WP_183998549.1">
    <property type="nucleotide sequence ID" value="NZ_JACIEH010000002.1"/>
</dbReference>
<dbReference type="AlphaFoldDB" id="A0A7W6JTG7"/>
<keyword evidence="4" id="KW-1185">Reference proteome</keyword>
<organism evidence="3 4">
    <name type="scientific">Sphingomonas kyeonggiensis</name>
    <dbReference type="NCBI Taxonomy" id="1268553"/>
    <lineage>
        <taxon>Bacteria</taxon>
        <taxon>Pseudomonadati</taxon>
        <taxon>Pseudomonadota</taxon>
        <taxon>Alphaproteobacteria</taxon>
        <taxon>Sphingomonadales</taxon>
        <taxon>Sphingomonadaceae</taxon>
        <taxon>Sphingomonas</taxon>
    </lineage>
</organism>
<evidence type="ECO:0000256" key="2">
    <source>
        <dbReference type="SAM" id="SignalP"/>
    </source>
</evidence>